<protein>
    <submittedName>
        <fullName evidence="1">DNA alkylation repair protein</fullName>
    </submittedName>
</protein>
<dbReference type="Pfam" id="PF08713">
    <property type="entry name" value="DNA_alkylation"/>
    <property type="match status" value="1"/>
</dbReference>
<organism evidence="1 2">
    <name type="scientific">Paenibacillus aurantius</name>
    <dbReference type="NCBI Taxonomy" id="2918900"/>
    <lineage>
        <taxon>Bacteria</taxon>
        <taxon>Bacillati</taxon>
        <taxon>Bacillota</taxon>
        <taxon>Bacilli</taxon>
        <taxon>Bacillales</taxon>
        <taxon>Paenibacillaceae</taxon>
        <taxon>Paenibacillus</taxon>
    </lineage>
</organism>
<reference evidence="1 2" key="1">
    <citation type="submission" date="2022-02" db="EMBL/GenBank/DDBJ databases">
        <title>Paenibacillus sp. MBLB1776 Whole Genome Shotgun Sequencing.</title>
        <authorList>
            <person name="Hwang C.Y."/>
            <person name="Cho E.-S."/>
            <person name="Seo M.-J."/>
        </authorList>
    </citation>
    <scope>NUCLEOTIDE SEQUENCE [LARGE SCALE GENOMIC DNA]</scope>
    <source>
        <strain evidence="1 2">MBLB1776</strain>
    </source>
</reference>
<dbReference type="AlphaFoldDB" id="A0AA96LE86"/>
<evidence type="ECO:0000313" key="2">
    <source>
        <dbReference type="Proteomes" id="UP001305702"/>
    </source>
</evidence>
<dbReference type="SUPFAM" id="SSF48371">
    <property type="entry name" value="ARM repeat"/>
    <property type="match status" value="1"/>
</dbReference>
<dbReference type="KEGG" id="paun:MJA45_03730"/>
<dbReference type="EMBL" id="CP130318">
    <property type="protein sequence ID" value="WNQ12172.1"/>
    <property type="molecule type" value="Genomic_DNA"/>
</dbReference>
<evidence type="ECO:0000313" key="1">
    <source>
        <dbReference type="EMBL" id="WNQ12172.1"/>
    </source>
</evidence>
<gene>
    <name evidence="1" type="ORF">MJA45_03730</name>
</gene>
<name>A0AA96LE86_9BACL</name>
<dbReference type="RefSeq" id="WP_315605949.1">
    <property type="nucleotide sequence ID" value="NZ_CP130318.1"/>
</dbReference>
<dbReference type="CDD" id="cd07064">
    <property type="entry name" value="AlkD_like_1"/>
    <property type="match status" value="1"/>
</dbReference>
<dbReference type="PANTHER" id="PTHR34070:SF1">
    <property type="entry name" value="DNA ALKYLATION REPAIR PROTEIN"/>
    <property type="match status" value="1"/>
</dbReference>
<dbReference type="Proteomes" id="UP001305702">
    <property type="component" value="Chromosome"/>
</dbReference>
<accession>A0AA96LE86</accession>
<sequence>MNGYLQPLMDLYEAHADGTIAAGSRKYMRDQFDFLGIRSAERQALTKGFWKEQGLPGRDLQAVVEDLWSRPERDYQYAALEFLGKMKKTLGPGDMPWLTELIVTKSWWDTVDFLSPHIMGYLFRTYPELIPLHADRWIEDENFWLQRAAILYQLKYKETTDEERLYRYVIRRSDSREFFVQKAIGWVLREYAKVRPDSVQAFVAGNELKPLSRREALKHFK</sequence>
<dbReference type="Gene3D" id="1.25.40.290">
    <property type="entry name" value="ARM repeat domains"/>
    <property type="match status" value="1"/>
</dbReference>
<dbReference type="InterPro" id="IPR014825">
    <property type="entry name" value="DNA_alkylation"/>
</dbReference>
<proteinExistence type="predicted"/>
<dbReference type="PANTHER" id="PTHR34070">
    <property type="entry name" value="ARMADILLO-TYPE FOLD"/>
    <property type="match status" value="1"/>
</dbReference>
<dbReference type="InterPro" id="IPR016024">
    <property type="entry name" value="ARM-type_fold"/>
</dbReference>
<keyword evidence="2" id="KW-1185">Reference proteome</keyword>
<dbReference type="Gene3D" id="1.20.1660.10">
    <property type="entry name" value="Hypothetical protein (EF3068)"/>
    <property type="match status" value="1"/>
</dbReference>